<dbReference type="InterPro" id="IPR002347">
    <property type="entry name" value="SDR_fam"/>
</dbReference>
<dbReference type="SUPFAM" id="SSF51735">
    <property type="entry name" value="NAD(P)-binding Rossmann-fold domains"/>
    <property type="match status" value="1"/>
</dbReference>
<dbReference type="PANTHER" id="PTHR43477:SF1">
    <property type="entry name" value="DIHYDROANTICAPSIN 7-DEHYDROGENASE"/>
    <property type="match status" value="1"/>
</dbReference>
<dbReference type="Gene3D" id="3.40.50.720">
    <property type="entry name" value="NAD(P)-binding Rossmann-like Domain"/>
    <property type="match status" value="1"/>
</dbReference>
<comment type="similarity">
    <text evidence="1">Belongs to the short-chain dehydrogenases/reductases (SDR) family.</text>
</comment>
<dbReference type="InterPro" id="IPR057326">
    <property type="entry name" value="KR_dom"/>
</dbReference>
<protein>
    <submittedName>
        <fullName evidence="4">SDR family oxidoreductase</fullName>
    </submittedName>
</protein>
<gene>
    <name evidence="4" type="ORF">QRT04_07655</name>
</gene>
<proteinExistence type="inferred from homology"/>
<dbReference type="PANTHER" id="PTHR43477">
    <property type="entry name" value="DIHYDROANTICAPSIN 7-DEHYDROGENASE"/>
    <property type="match status" value="1"/>
</dbReference>
<dbReference type="PRINTS" id="PR00081">
    <property type="entry name" value="GDHRDH"/>
</dbReference>
<dbReference type="Pfam" id="PF13561">
    <property type="entry name" value="adh_short_C2"/>
    <property type="match status" value="1"/>
</dbReference>
<accession>A0ABT7SF53</accession>
<reference evidence="4 5" key="1">
    <citation type="submission" date="2023-06" db="EMBL/GenBank/DDBJ databases">
        <title>Cellulomonas sp. MW4 Whole genome sequence.</title>
        <authorList>
            <person name="Park S."/>
        </authorList>
    </citation>
    <scope>NUCLEOTIDE SEQUENCE [LARGE SCALE GENOMIC DNA]</scope>
    <source>
        <strain evidence="4 5">MW4</strain>
    </source>
</reference>
<evidence type="ECO:0000259" key="3">
    <source>
        <dbReference type="SMART" id="SM00822"/>
    </source>
</evidence>
<comment type="caution">
    <text evidence="4">The sequence shown here is derived from an EMBL/GenBank/DDBJ whole genome shotgun (WGS) entry which is preliminary data.</text>
</comment>
<dbReference type="Proteomes" id="UP001529338">
    <property type="component" value="Unassembled WGS sequence"/>
</dbReference>
<keyword evidence="5" id="KW-1185">Reference proteome</keyword>
<name>A0ABT7SF53_9CELL</name>
<organism evidence="4 5">
    <name type="scientific">Cellulomonas alba</name>
    <dbReference type="NCBI Taxonomy" id="3053467"/>
    <lineage>
        <taxon>Bacteria</taxon>
        <taxon>Bacillati</taxon>
        <taxon>Actinomycetota</taxon>
        <taxon>Actinomycetes</taxon>
        <taxon>Micrococcales</taxon>
        <taxon>Cellulomonadaceae</taxon>
        <taxon>Cellulomonas</taxon>
    </lineage>
</organism>
<evidence type="ECO:0000313" key="5">
    <source>
        <dbReference type="Proteomes" id="UP001529338"/>
    </source>
</evidence>
<dbReference type="InterPro" id="IPR036291">
    <property type="entry name" value="NAD(P)-bd_dom_sf"/>
</dbReference>
<feature type="domain" description="Ketoreductase" evidence="3">
    <location>
        <begin position="8"/>
        <end position="185"/>
    </location>
</feature>
<evidence type="ECO:0000313" key="4">
    <source>
        <dbReference type="EMBL" id="MDM7854802.1"/>
    </source>
</evidence>
<sequence>MNQQLTGQRVLVVGGARDLGLAVARAVAAEGATAVVGARDAARAAAAAGTIEGAKSVRVDVTDEVSIVAALREAGPLDHVVVLASAHHNVPVTELDHDRTVAAFEAKVIGPLMLAKHTARGLPAHGSIVLFSGVAAWNPSPGYAVMGIANGAVAFAVQHLAAELAPVRVNAVSPGIVDSGSWDGLGAGKPAFLAQAAGGTLVGRAGSADDVTAAVVWLLGAGFVSGETIHVEGGARLR</sequence>
<dbReference type="RefSeq" id="WP_289454624.1">
    <property type="nucleotide sequence ID" value="NZ_JAUCGQ010000001.1"/>
</dbReference>
<dbReference type="InterPro" id="IPR051122">
    <property type="entry name" value="SDR_DHRS6-like"/>
</dbReference>
<evidence type="ECO:0000256" key="2">
    <source>
        <dbReference type="ARBA" id="ARBA00023002"/>
    </source>
</evidence>
<keyword evidence="2" id="KW-0560">Oxidoreductase</keyword>
<dbReference type="EMBL" id="JAUCGQ010000001">
    <property type="protein sequence ID" value="MDM7854802.1"/>
    <property type="molecule type" value="Genomic_DNA"/>
</dbReference>
<dbReference type="SMART" id="SM00822">
    <property type="entry name" value="PKS_KR"/>
    <property type="match status" value="1"/>
</dbReference>
<evidence type="ECO:0000256" key="1">
    <source>
        <dbReference type="ARBA" id="ARBA00006484"/>
    </source>
</evidence>